<comment type="caution">
    <text evidence="2">The sequence shown here is derived from an EMBL/GenBank/DDBJ whole genome shotgun (WGS) entry which is preliminary data.</text>
</comment>
<evidence type="ECO:0000313" key="2">
    <source>
        <dbReference type="EMBL" id="MFH4978925.1"/>
    </source>
</evidence>
<feature type="compositionally biased region" description="Polar residues" evidence="1">
    <location>
        <begin position="177"/>
        <end position="203"/>
    </location>
</feature>
<dbReference type="Proteomes" id="UP001608902">
    <property type="component" value="Unassembled WGS sequence"/>
</dbReference>
<dbReference type="EMBL" id="JBGFUD010003667">
    <property type="protein sequence ID" value="MFH4978925.1"/>
    <property type="molecule type" value="Genomic_DNA"/>
</dbReference>
<name>A0ABD6EH60_9BILA</name>
<accession>A0ABD6EH60</accession>
<reference evidence="2 3" key="1">
    <citation type="submission" date="2024-08" db="EMBL/GenBank/DDBJ databases">
        <title>Gnathostoma spinigerum genome.</title>
        <authorList>
            <person name="Gonzalez-Bertolin B."/>
            <person name="Monzon S."/>
            <person name="Zaballos A."/>
            <person name="Jimenez P."/>
            <person name="Dekumyoy P."/>
            <person name="Varona S."/>
            <person name="Cuesta I."/>
            <person name="Sumanam S."/>
            <person name="Adisakwattana P."/>
            <person name="Gasser R.B."/>
            <person name="Hernandez-Gonzalez A."/>
            <person name="Young N.D."/>
            <person name="Perteguer M.J."/>
        </authorList>
    </citation>
    <scope>NUCLEOTIDE SEQUENCE [LARGE SCALE GENOMIC DNA]</scope>
    <source>
        <strain evidence="2">AL3</strain>
        <tissue evidence="2">Liver</tissue>
    </source>
</reference>
<feature type="region of interest" description="Disordered" evidence="1">
    <location>
        <begin position="157"/>
        <end position="203"/>
    </location>
</feature>
<evidence type="ECO:0000256" key="1">
    <source>
        <dbReference type="SAM" id="MobiDB-lite"/>
    </source>
</evidence>
<proteinExistence type="predicted"/>
<protein>
    <submittedName>
        <fullName evidence="2">Uncharacterized protein</fullName>
    </submittedName>
</protein>
<dbReference type="AlphaFoldDB" id="A0ABD6EH60"/>
<sequence>MKPSEQVEFVRSTIGSIHRVGGAICPLYLCSKRDAVITAKTITEKLRSPFHMAIVMSNLQAPELNEIWEDISEFLHDENFTLDTNRMCVEAFSPLDTAKINEQYSFTVDTVPCEAMVRDPPIVLSMPPAQAKNTFNGSELYLDPPTILTQKWDPSIEHTASSSSSSSSTSLYRMVDPSTSQPPHSNAPQSVPRWSTCKSHTPTNTHPEITCTHVILPSSSSDGHIQTLQSSSVSNSPAAILSPAPLSTAPSVTGVDVQIPCSDVTAKT</sequence>
<feature type="compositionally biased region" description="Low complexity" evidence="1">
    <location>
        <begin position="161"/>
        <end position="170"/>
    </location>
</feature>
<evidence type="ECO:0000313" key="3">
    <source>
        <dbReference type="Proteomes" id="UP001608902"/>
    </source>
</evidence>
<keyword evidence="3" id="KW-1185">Reference proteome</keyword>
<organism evidence="2 3">
    <name type="scientific">Gnathostoma spinigerum</name>
    <dbReference type="NCBI Taxonomy" id="75299"/>
    <lineage>
        <taxon>Eukaryota</taxon>
        <taxon>Metazoa</taxon>
        <taxon>Ecdysozoa</taxon>
        <taxon>Nematoda</taxon>
        <taxon>Chromadorea</taxon>
        <taxon>Rhabditida</taxon>
        <taxon>Spirurina</taxon>
        <taxon>Gnathostomatomorpha</taxon>
        <taxon>Gnathostomatoidea</taxon>
        <taxon>Gnathostomatidae</taxon>
        <taxon>Gnathostoma</taxon>
    </lineage>
</organism>
<gene>
    <name evidence="2" type="ORF">AB6A40_005634</name>
</gene>